<keyword evidence="1" id="KW-0378">Hydrolase</keyword>
<feature type="compositionally biased region" description="Polar residues" evidence="2">
    <location>
        <begin position="716"/>
        <end position="728"/>
    </location>
</feature>
<gene>
    <name evidence="4" type="ORF">FB567DRAFT_219119</name>
</gene>
<evidence type="ECO:0000259" key="3">
    <source>
        <dbReference type="Pfam" id="PF07859"/>
    </source>
</evidence>
<accession>A0A8K0QV36</accession>
<feature type="region of interest" description="Disordered" evidence="2">
    <location>
        <begin position="660"/>
        <end position="680"/>
    </location>
</feature>
<feature type="region of interest" description="Disordered" evidence="2">
    <location>
        <begin position="923"/>
        <end position="946"/>
    </location>
</feature>
<name>A0A8K0QV36_9PLEO</name>
<feature type="compositionally biased region" description="Basic and acidic residues" evidence="2">
    <location>
        <begin position="934"/>
        <end position="946"/>
    </location>
</feature>
<evidence type="ECO:0000313" key="4">
    <source>
        <dbReference type="EMBL" id="KAH7070075.1"/>
    </source>
</evidence>
<feature type="region of interest" description="Disordered" evidence="2">
    <location>
        <begin position="710"/>
        <end position="792"/>
    </location>
</feature>
<dbReference type="AlphaFoldDB" id="A0A8K0QV36"/>
<protein>
    <recommendedName>
        <fullName evidence="3">Alpha/beta hydrolase fold-3 domain-containing protein</fullName>
    </recommendedName>
</protein>
<organism evidence="4 5">
    <name type="scientific">Paraphoma chrysanthemicola</name>
    <dbReference type="NCBI Taxonomy" id="798071"/>
    <lineage>
        <taxon>Eukaryota</taxon>
        <taxon>Fungi</taxon>
        <taxon>Dikarya</taxon>
        <taxon>Ascomycota</taxon>
        <taxon>Pezizomycotina</taxon>
        <taxon>Dothideomycetes</taxon>
        <taxon>Pleosporomycetidae</taxon>
        <taxon>Pleosporales</taxon>
        <taxon>Pleosporineae</taxon>
        <taxon>Phaeosphaeriaceae</taxon>
        <taxon>Paraphoma</taxon>
    </lineage>
</organism>
<reference evidence="4" key="1">
    <citation type="journal article" date="2021" name="Nat. Commun.">
        <title>Genetic determinants of endophytism in the Arabidopsis root mycobiome.</title>
        <authorList>
            <person name="Mesny F."/>
            <person name="Miyauchi S."/>
            <person name="Thiergart T."/>
            <person name="Pickel B."/>
            <person name="Atanasova L."/>
            <person name="Karlsson M."/>
            <person name="Huettel B."/>
            <person name="Barry K.W."/>
            <person name="Haridas S."/>
            <person name="Chen C."/>
            <person name="Bauer D."/>
            <person name="Andreopoulos W."/>
            <person name="Pangilinan J."/>
            <person name="LaButti K."/>
            <person name="Riley R."/>
            <person name="Lipzen A."/>
            <person name="Clum A."/>
            <person name="Drula E."/>
            <person name="Henrissat B."/>
            <person name="Kohler A."/>
            <person name="Grigoriev I.V."/>
            <person name="Martin F.M."/>
            <person name="Hacquard S."/>
        </authorList>
    </citation>
    <scope>NUCLEOTIDE SEQUENCE</scope>
    <source>
        <strain evidence="4">MPI-SDFR-AT-0120</strain>
    </source>
</reference>
<dbReference type="InterPro" id="IPR050300">
    <property type="entry name" value="GDXG_lipolytic_enzyme"/>
</dbReference>
<evidence type="ECO:0000256" key="1">
    <source>
        <dbReference type="ARBA" id="ARBA00022801"/>
    </source>
</evidence>
<dbReference type="PANTHER" id="PTHR48081:SF19">
    <property type="entry name" value="AB HYDROLASE SUPERFAMILY PROTEIN C4A8.06C"/>
    <property type="match status" value="1"/>
</dbReference>
<feature type="domain" description="Alpha/beta hydrolase fold-3" evidence="3">
    <location>
        <begin position="390"/>
        <end position="442"/>
    </location>
</feature>
<feature type="compositionally biased region" description="Basic and acidic residues" evidence="2">
    <location>
        <begin position="536"/>
        <end position="560"/>
    </location>
</feature>
<feature type="compositionally biased region" description="Basic and acidic residues" evidence="2">
    <location>
        <begin position="313"/>
        <end position="333"/>
    </location>
</feature>
<dbReference type="InterPro" id="IPR013094">
    <property type="entry name" value="AB_hydrolase_3"/>
</dbReference>
<keyword evidence="5" id="KW-1185">Reference proteome</keyword>
<dbReference type="EMBL" id="JAGMVJ010000028">
    <property type="protein sequence ID" value="KAH7070075.1"/>
    <property type="molecule type" value="Genomic_DNA"/>
</dbReference>
<feature type="region of interest" description="Disordered" evidence="2">
    <location>
        <begin position="528"/>
        <end position="582"/>
    </location>
</feature>
<feature type="domain" description="Alpha/beta hydrolase fold-3" evidence="3">
    <location>
        <begin position="148"/>
        <end position="259"/>
    </location>
</feature>
<feature type="compositionally biased region" description="Basic and acidic residues" evidence="2">
    <location>
        <begin position="294"/>
        <end position="303"/>
    </location>
</feature>
<evidence type="ECO:0000256" key="2">
    <source>
        <dbReference type="SAM" id="MobiDB-lite"/>
    </source>
</evidence>
<evidence type="ECO:0000313" key="5">
    <source>
        <dbReference type="Proteomes" id="UP000813461"/>
    </source>
</evidence>
<dbReference type="Proteomes" id="UP000813461">
    <property type="component" value="Unassembled WGS sequence"/>
</dbReference>
<dbReference type="SUPFAM" id="SSF53474">
    <property type="entry name" value="alpha/beta-Hydrolases"/>
    <property type="match status" value="1"/>
</dbReference>
<sequence length="971" mass="106020">MPVNTISVGAAVTPTVIQTYLSHYLNRRPLHQKPTAHISYHEGLELIRRFLHYASFHTVDELQAFTSQWVPVPHWVHVKVIECTSAQLQRSAELIGAQLGPKGIEAVGGKTWWQWRRDGAALKAEWIEMRKDYDARKQLNIAKGDRIMLYVHGGAYFFGSVDEHRYQMQRHARKLKARVIAPKYRLAPQFPFPCGLQDCLAVYLHLLDEKHDPNTIILAGDSAGGGMVLSMLVTLRDQGLPLPAGAILISPWVDLTHSFPSLGGDGKMDYIPAHGFVHKPSMSWPPPNADDLVDFERSRDGHPKGKKSPRASTSKDKKEAREAEKEAKQERVRGYSIRSGDQPDLKDILDPSAAGPGTDTWVSPNGKYSIGPKSMLSVQLDNDNRVEIKDQIQMYAANHLITHPLVSPALQPTLGGLPPLLIQTGGGELLRDEQIYVAHKAAQPLAYLPPPSNNQTLEEIEAQAAKYKPTNVNLQVWDDMCHVGPTLSFTRPAKHMYRSIAQFGAWALAKAQKKSIDIVDDDDISFISSDSSDSSDSEHGASDSSLDKAKASKLPKDETNGSKASNPAKAAVTVGRAGDPLPPFEHHMIRQRIDRHGRIHPLASKEELEALQLASVEVGVPKAVVVSKWMKAQQQWNSKFAKQKIKIQKQRLKEMEKGFEGFDGEIPPPTALAGRRVKGMKAEKAKKRSWGMSMWAGWGSKHDSATIVREEKADQASDQNDPASTIDQSKPAIDGAAETKPAEKTTRSRRTNLVTATSRLRSRSRHSAVTDKGQANASLDDISKLAPPIPGLADATKIAPERKASPLPSPTTSPPPNIVVSDHPESPATLIPATDGSSTRPTKGGIAYPFSLKVDDGQDANASMVTLQSVGISTPPAVDVELAEKELGAQSVSTQDGLPGGEEMDRPGVQRFYTAPGAGLFSSGVVESEEGEREVEGGVMEKENEKVERPVVERFETAREDLGTLAGAGRV</sequence>
<dbReference type="Gene3D" id="3.40.50.1820">
    <property type="entry name" value="alpha/beta hydrolase"/>
    <property type="match status" value="2"/>
</dbReference>
<dbReference type="InterPro" id="IPR029058">
    <property type="entry name" value="AB_hydrolase_fold"/>
</dbReference>
<dbReference type="PANTHER" id="PTHR48081">
    <property type="entry name" value="AB HYDROLASE SUPERFAMILY PROTEIN C4A8.06C"/>
    <property type="match status" value="1"/>
</dbReference>
<comment type="caution">
    <text evidence="4">The sequence shown here is derived from an EMBL/GenBank/DDBJ whole genome shotgun (WGS) entry which is preliminary data.</text>
</comment>
<dbReference type="OrthoDB" id="2336090at2759"/>
<dbReference type="Pfam" id="PF07859">
    <property type="entry name" value="Abhydrolase_3"/>
    <property type="match status" value="2"/>
</dbReference>
<proteinExistence type="predicted"/>
<feature type="region of interest" description="Disordered" evidence="2">
    <location>
        <begin position="279"/>
        <end position="365"/>
    </location>
</feature>
<dbReference type="GO" id="GO:0016787">
    <property type="term" value="F:hydrolase activity"/>
    <property type="evidence" value="ECO:0007669"/>
    <property type="project" value="UniProtKB-KW"/>
</dbReference>